<accession>A0A7H4N0Q2</accession>
<dbReference type="AlphaFoldDB" id="A0A7H4N0Q2"/>
<proteinExistence type="predicted"/>
<gene>
    <name evidence="1" type="ORF">NCTC11685_00818</name>
</gene>
<protein>
    <submittedName>
        <fullName evidence="1">Uncharacterized protein</fullName>
    </submittedName>
</protein>
<reference evidence="1 2" key="1">
    <citation type="submission" date="2018-06" db="EMBL/GenBank/DDBJ databases">
        <authorList>
            <consortium name="Pathogen Informatics"/>
            <person name="Doyle S."/>
        </authorList>
    </citation>
    <scope>NUCLEOTIDE SEQUENCE [LARGE SCALE GENOMIC DNA]</scope>
    <source>
        <strain evidence="1 2">NCTC11685</strain>
    </source>
</reference>
<evidence type="ECO:0000313" key="1">
    <source>
        <dbReference type="EMBL" id="STV73466.1"/>
    </source>
</evidence>
<organism evidence="1 2">
    <name type="scientific">Klebsiella michiganensis</name>
    <dbReference type="NCBI Taxonomy" id="1134687"/>
    <lineage>
        <taxon>Bacteria</taxon>
        <taxon>Pseudomonadati</taxon>
        <taxon>Pseudomonadota</taxon>
        <taxon>Gammaproteobacteria</taxon>
        <taxon>Enterobacterales</taxon>
        <taxon>Enterobacteriaceae</taxon>
        <taxon>Klebsiella/Raoultella group</taxon>
        <taxon>Klebsiella</taxon>
    </lineage>
</organism>
<dbReference type="Proteomes" id="UP000254863">
    <property type="component" value="Unassembled WGS sequence"/>
</dbReference>
<sequence length="34" mass="4160">MLKQRLLRQAYSRKNVSRSFSHENTKLCFRTTRC</sequence>
<comment type="caution">
    <text evidence="1">The sequence shown here is derived from an EMBL/GenBank/DDBJ whole genome shotgun (WGS) entry which is preliminary data.</text>
</comment>
<evidence type="ECO:0000313" key="2">
    <source>
        <dbReference type="Proteomes" id="UP000254863"/>
    </source>
</evidence>
<dbReference type="EMBL" id="UGMS01000001">
    <property type="protein sequence ID" value="STV73466.1"/>
    <property type="molecule type" value="Genomic_DNA"/>
</dbReference>
<name>A0A7H4N0Q2_9ENTR</name>